<evidence type="ECO:0000313" key="1">
    <source>
        <dbReference type="EMBL" id="OAF65858.1"/>
    </source>
</evidence>
<dbReference type="AlphaFoldDB" id="A0A177AV23"/>
<dbReference type="EMBL" id="LWCA01001121">
    <property type="protein sequence ID" value="OAF65858.1"/>
    <property type="molecule type" value="Genomic_DNA"/>
</dbReference>
<accession>A0A177AV23</accession>
<keyword evidence="2" id="KW-1185">Reference proteome</keyword>
<dbReference type="Proteomes" id="UP000078046">
    <property type="component" value="Unassembled WGS sequence"/>
</dbReference>
<organism evidence="1 2">
    <name type="scientific">Intoshia linei</name>
    <dbReference type="NCBI Taxonomy" id="1819745"/>
    <lineage>
        <taxon>Eukaryota</taxon>
        <taxon>Metazoa</taxon>
        <taxon>Spiralia</taxon>
        <taxon>Lophotrochozoa</taxon>
        <taxon>Mesozoa</taxon>
        <taxon>Orthonectida</taxon>
        <taxon>Rhopaluridae</taxon>
        <taxon>Intoshia</taxon>
    </lineage>
</organism>
<comment type="caution">
    <text evidence="1">The sequence shown here is derived from an EMBL/GenBank/DDBJ whole genome shotgun (WGS) entry which is preliminary data.</text>
</comment>
<proteinExistence type="predicted"/>
<evidence type="ECO:0000313" key="2">
    <source>
        <dbReference type="Proteomes" id="UP000078046"/>
    </source>
</evidence>
<sequence>MSSSYHRKNFELNHPLLNKLQPRYKRKAKPPSHLNDYIVNFGREVKDIACEKRNKGKEIVMSIIQKGQKKPSEIKDMLDLMHSDTGITKKYIYNLNYRHGRKEEVILCTSDIKNFVKNLEEMNIVDIKESPFDV</sequence>
<name>A0A177AV23_9BILA</name>
<reference evidence="1 2" key="1">
    <citation type="submission" date="2016-04" db="EMBL/GenBank/DDBJ databases">
        <title>The genome of Intoshia linei affirms orthonectids as highly simplified spiralians.</title>
        <authorList>
            <person name="Mikhailov K.V."/>
            <person name="Slusarev G.S."/>
            <person name="Nikitin M.A."/>
            <person name="Logacheva M.D."/>
            <person name="Penin A."/>
            <person name="Aleoshin V."/>
            <person name="Panchin Y.V."/>
        </authorList>
    </citation>
    <scope>NUCLEOTIDE SEQUENCE [LARGE SCALE GENOMIC DNA]</scope>
    <source>
        <strain evidence="1">Intl2013</strain>
        <tissue evidence="1">Whole animal</tissue>
    </source>
</reference>
<protein>
    <submittedName>
        <fullName evidence="1">Uncharacterized protein</fullName>
    </submittedName>
</protein>
<gene>
    <name evidence="1" type="ORF">A3Q56_06431</name>
</gene>